<protein>
    <submittedName>
        <fullName evidence="1">Uncharacterized protein</fullName>
    </submittedName>
</protein>
<organism evidence="1 2">
    <name type="scientific">Flavobacterium cupriresistens</name>
    <dbReference type="NCBI Taxonomy" id="2893885"/>
    <lineage>
        <taxon>Bacteria</taxon>
        <taxon>Pseudomonadati</taxon>
        <taxon>Bacteroidota</taxon>
        <taxon>Flavobacteriia</taxon>
        <taxon>Flavobacteriales</taxon>
        <taxon>Flavobacteriaceae</taxon>
        <taxon>Flavobacterium</taxon>
    </lineage>
</organism>
<dbReference type="Proteomes" id="UP001273350">
    <property type="component" value="Unassembled WGS sequence"/>
</dbReference>
<name>A0ABU4R8T9_9FLAO</name>
<reference evidence="1 2" key="1">
    <citation type="submission" date="2023-11" db="EMBL/GenBank/DDBJ databases">
        <title>Unpublished Manusciprt.</title>
        <authorList>
            <person name="Saticioglu I.B."/>
            <person name="Ay H."/>
            <person name="Ajmi N."/>
            <person name="Altun S."/>
            <person name="Duman M."/>
        </authorList>
    </citation>
    <scope>NUCLEOTIDE SEQUENCE [LARGE SCALE GENOMIC DNA]</scope>
    <source>
        <strain evidence="1 2">Fl-318</strain>
    </source>
</reference>
<accession>A0ABU4R8T9</accession>
<dbReference type="RefSeq" id="WP_230001459.1">
    <property type="nucleotide sequence ID" value="NZ_CP087134.1"/>
</dbReference>
<sequence>MAGERPRIKSIITDSIVNLEAYSENCCSKNARQVLSSPHKFNSDVWADKHYTIRVQQGDDNGVREGIELEAILELIRDTFNHVINYSLKYGKIVNFPPFAPPQSTRIVIQNHVDNQEHFLNVALEYHFLDVDTYEVTVWTAMKHKGFHIREGQYIIQLHHDKTILLQFVKRALKKLHTFDRK</sequence>
<dbReference type="EMBL" id="JAWXVI010000002">
    <property type="protein sequence ID" value="MDX6188263.1"/>
    <property type="molecule type" value="Genomic_DNA"/>
</dbReference>
<gene>
    <name evidence="1" type="ORF">SGQ83_02795</name>
</gene>
<proteinExistence type="predicted"/>
<comment type="caution">
    <text evidence="1">The sequence shown here is derived from an EMBL/GenBank/DDBJ whole genome shotgun (WGS) entry which is preliminary data.</text>
</comment>
<keyword evidence="2" id="KW-1185">Reference proteome</keyword>
<evidence type="ECO:0000313" key="1">
    <source>
        <dbReference type="EMBL" id="MDX6188263.1"/>
    </source>
</evidence>
<evidence type="ECO:0000313" key="2">
    <source>
        <dbReference type="Proteomes" id="UP001273350"/>
    </source>
</evidence>